<comment type="caution">
    <text evidence="2">The sequence shown here is derived from an EMBL/GenBank/DDBJ whole genome shotgun (WGS) entry which is preliminary data.</text>
</comment>
<dbReference type="InterPro" id="IPR013324">
    <property type="entry name" value="RNA_pol_sigma_r3/r4-like"/>
</dbReference>
<dbReference type="NCBIfam" id="TIGR02937">
    <property type="entry name" value="sigma70-ECF"/>
    <property type="match status" value="1"/>
</dbReference>
<gene>
    <name evidence="2" type="ORF">H8718_05520</name>
</gene>
<evidence type="ECO:0000313" key="3">
    <source>
        <dbReference type="Proteomes" id="UP000655830"/>
    </source>
</evidence>
<dbReference type="InterPro" id="IPR014284">
    <property type="entry name" value="RNA_pol_sigma-70_dom"/>
</dbReference>
<organism evidence="2 3">
    <name type="scientific">Zhenhengia yiwuensis</name>
    <dbReference type="NCBI Taxonomy" id="2763666"/>
    <lineage>
        <taxon>Bacteria</taxon>
        <taxon>Bacillati</taxon>
        <taxon>Bacillota</taxon>
        <taxon>Clostridia</taxon>
        <taxon>Lachnospirales</taxon>
        <taxon>Lachnospiraceae</taxon>
        <taxon>Zhenhengia</taxon>
    </lineage>
</organism>
<dbReference type="SUPFAM" id="SSF88946">
    <property type="entry name" value="Sigma2 domain of RNA polymerase sigma factors"/>
    <property type="match status" value="1"/>
</dbReference>
<accession>A0A926ICS3</accession>
<dbReference type="SUPFAM" id="SSF88659">
    <property type="entry name" value="Sigma3 and sigma4 domains of RNA polymerase sigma factors"/>
    <property type="match status" value="1"/>
</dbReference>
<dbReference type="GO" id="GO:0003700">
    <property type="term" value="F:DNA-binding transcription factor activity"/>
    <property type="evidence" value="ECO:0007669"/>
    <property type="project" value="InterPro"/>
</dbReference>
<proteinExistence type="predicted"/>
<name>A0A926ICS3_9FIRM</name>
<sequence>MQSEIEELVKRSLEDQSYTLYLWEKMKPLCLKWAHKLGHIEGDREDLYQESYILLIRALRCYEVCQNMSFEAYFKMVLYRWGRDYKCRKRPELMKESSEAYFWESQVGEGQQVEESIIGKERATYLIKGLESLSEFEYNLLVDFYIRELKIGDIASSHHMNYKALESRKRRILKKLRERMTQFESSSVYIEYKQPVLRKN</sequence>
<evidence type="ECO:0000313" key="2">
    <source>
        <dbReference type="EMBL" id="MBC8578992.1"/>
    </source>
</evidence>
<dbReference type="Proteomes" id="UP000655830">
    <property type="component" value="Unassembled WGS sequence"/>
</dbReference>
<dbReference type="RefSeq" id="WP_249332153.1">
    <property type="nucleotide sequence ID" value="NZ_JACRSY010000007.1"/>
</dbReference>
<dbReference type="GO" id="GO:0006352">
    <property type="term" value="P:DNA-templated transcription initiation"/>
    <property type="evidence" value="ECO:0007669"/>
    <property type="project" value="InterPro"/>
</dbReference>
<dbReference type="InterPro" id="IPR036388">
    <property type="entry name" value="WH-like_DNA-bd_sf"/>
</dbReference>
<feature type="domain" description="RNA polymerase sigma-70 region 2" evidence="1">
    <location>
        <begin position="22"/>
        <end position="78"/>
    </location>
</feature>
<protein>
    <submittedName>
        <fullName evidence="2">Sigma-70 family RNA polymerase sigma factor</fullName>
    </submittedName>
</protein>
<dbReference type="EMBL" id="JACRSY010000007">
    <property type="protein sequence ID" value="MBC8578992.1"/>
    <property type="molecule type" value="Genomic_DNA"/>
</dbReference>
<keyword evidence="3" id="KW-1185">Reference proteome</keyword>
<dbReference type="Pfam" id="PF04542">
    <property type="entry name" value="Sigma70_r2"/>
    <property type="match status" value="1"/>
</dbReference>
<dbReference type="InterPro" id="IPR007627">
    <property type="entry name" value="RNA_pol_sigma70_r2"/>
</dbReference>
<dbReference type="InterPro" id="IPR013325">
    <property type="entry name" value="RNA_pol_sigma_r2"/>
</dbReference>
<dbReference type="Gene3D" id="1.10.10.10">
    <property type="entry name" value="Winged helix-like DNA-binding domain superfamily/Winged helix DNA-binding domain"/>
    <property type="match status" value="1"/>
</dbReference>
<dbReference type="AlphaFoldDB" id="A0A926ICS3"/>
<evidence type="ECO:0000259" key="1">
    <source>
        <dbReference type="Pfam" id="PF04542"/>
    </source>
</evidence>
<reference evidence="2" key="1">
    <citation type="submission" date="2020-08" db="EMBL/GenBank/DDBJ databases">
        <title>Genome public.</title>
        <authorList>
            <person name="Liu C."/>
            <person name="Sun Q."/>
        </authorList>
    </citation>
    <scope>NUCLEOTIDE SEQUENCE</scope>
    <source>
        <strain evidence="2">NSJ-12</strain>
    </source>
</reference>